<dbReference type="InterPro" id="IPR029063">
    <property type="entry name" value="SAM-dependent_MTases_sf"/>
</dbReference>
<dbReference type="GO" id="GO:0008649">
    <property type="term" value="F:rRNA methyltransferase activity"/>
    <property type="evidence" value="ECO:0007669"/>
    <property type="project" value="InterPro"/>
</dbReference>
<feature type="binding site" evidence="11">
    <location>
        <position position="114"/>
    </location>
    <ligand>
        <name>S-adenosyl-L-methionine</name>
        <dbReference type="ChEBI" id="CHEBI:59789"/>
    </ligand>
</feature>
<dbReference type="Gene3D" id="3.40.50.150">
    <property type="entry name" value="Vaccinia Virus protein VP39"/>
    <property type="match status" value="1"/>
</dbReference>
<evidence type="ECO:0000256" key="4">
    <source>
        <dbReference type="ARBA" id="ARBA00015154"/>
    </source>
</evidence>
<dbReference type="PIRSF" id="PIRSF015852">
    <property type="entry name" value="RRNA_mtase_Grm"/>
    <property type="match status" value="1"/>
</dbReference>
<organism evidence="12 13">
    <name type="scientific">Candidatus Collierbacteria bacterium RIFOXYB1_FULL_49_13</name>
    <dbReference type="NCBI Taxonomy" id="1817728"/>
    <lineage>
        <taxon>Bacteria</taxon>
        <taxon>Candidatus Collieribacteriota</taxon>
    </lineage>
</organism>
<dbReference type="EC" id="2.1.1.179" evidence="3"/>
<keyword evidence="9" id="KW-0046">Antibiotic resistance</keyword>
<dbReference type="AlphaFoldDB" id="A0A1F5FEY9"/>
<dbReference type="Pfam" id="PF07091">
    <property type="entry name" value="FmrO"/>
    <property type="match status" value="1"/>
</dbReference>
<dbReference type="Gene3D" id="1.10.8.10">
    <property type="entry name" value="DNA helicase RuvA subunit, C-terminal domain"/>
    <property type="match status" value="1"/>
</dbReference>
<evidence type="ECO:0000313" key="13">
    <source>
        <dbReference type="Proteomes" id="UP000176682"/>
    </source>
</evidence>
<protein>
    <recommendedName>
        <fullName evidence="4">16S rRNA (guanine(1405)-N(7))-methyltransferase</fullName>
        <ecNumber evidence="3">2.1.1.179</ecNumber>
    </recommendedName>
    <alternativeName>
        <fullName evidence="10">16S rRNA m7G1405 methyltransferase</fullName>
    </alternativeName>
</protein>
<reference evidence="12 13" key="1">
    <citation type="journal article" date="2016" name="Nat. Commun.">
        <title>Thousands of microbial genomes shed light on interconnected biogeochemical processes in an aquifer system.</title>
        <authorList>
            <person name="Anantharaman K."/>
            <person name="Brown C.T."/>
            <person name="Hug L.A."/>
            <person name="Sharon I."/>
            <person name="Castelle C.J."/>
            <person name="Probst A.J."/>
            <person name="Thomas B.C."/>
            <person name="Singh A."/>
            <person name="Wilkins M.J."/>
            <person name="Karaoz U."/>
            <person name="Brodie E.L."/>
            <person name="Williams K.H."/>
            <person name="Hubbard S.S."/>
            <person name="Banfield J.F."/>
        </authorList>
    </citation>
    <scope>NUCLEOTIDE SEQUENCE [LARGE SCALE GENOMIC DNA]</scope>
</reference>
<keyword evidence="5" id="KW-0698">rRNA processing</keyword>
<dbReference type="GO" id="GO:0046677">
    <property type="term" value="P:response to antibiotic"/>
    <property type="evidence" value="ECO:0007669"/>
    <property type="project" value="UniProtKB-KW"/>
</dbReference>
<dbReference type="InterPro" id="IPR025981">
    <property type="entry name" value="rRNA_MeTrfase"/>
</dbReference>
<gene>
    <name evidence="12" type="ORF">A2368_01475</name>
</gene>
<accession>A0A1F5FEY9</accession>
<feature type="binding site" evidence="11">
    <location>
        <position position="173"/>
    </location>
    <ligand>
        <name>S-adenosyl-L-methionine</name>
        <dbReference type="ChEBI" id="CHEBI:59789"/>
    </ligand>
</feature>
<keyword evidence="7" id="KW-0808">Transferase</keyword>
<evidence type="ECO:0000256" key="11">
    <source>
        <dbReference type="PIRSR" id="PIRSR015852-1"/>
    </source>
</evidence>
<evidence type="ECO:0000256" key="2">
    <source>
        <dbReference type="ARBA" id="ARBA00005487"/>
    </source>
</evidence>
<evidence type="ECO:0000256" key="3">
    <source>
        <dbReference type="ARBA" id="ARBA00012300"/>
    </source>
</evidence>
<evidence type="ECO:0000313" key="12">
    <source>
        <dbReference type="EMBL" id="OGD78181.1"/>
    </source>
</evidence>
<evidence type="ECO:0000256" key="10">
    <source>
        <dbReference type="ARBA" id="ARBA00033062"/>
    </source>
</evidence>
<evidence type="ECO:0000256" key="5">
    <source>
        <dbReference type="ARBA" id="ARBA00022552"/>
    </source>
</evidence>
<keyword evidence="8 11" id="KW-0949">S-adenosyl-L-methionine</keyword>
<dbReference type="EMBL" id="MFAM01000056">
    <property type="protein sequence ID" value="OGD78181.1"/>
    <property type="molecule type" value="Genomic_DNA"/>
</dbReference>
<sequence length="254" mass="29292">MTADEIVTRIVTSAKYKGLHRKTVQRIVDESSNEDEARKRLHQIWGAYFGIRPNFGRMLKKVAEKRGRGETEKEVALWLLQLQSSTKERTGEMEVMYRQIYEATAGAKIVVDYGCGMNGLSHFWWPKEAEWTYLGVDIDLEEIELLRQVTGLNFTLGDALVDDLPRADMYWCLKLLPVLEMQRKGAAEEMMIRIPARWAVVSYPLQSIGGRQKGMEINYNEQFERLVNGKGWKITKLSTQKELVFVVDKSLLAR</sequence>
<keyword evidence="6" id="KW-0489">Methyltransferase</keyword>
<evidence type="ECO:0000256" key="8">
    <source>
        <dbReference type="ARBA" id="ARBA00022691"/>
    </source>
</evidence>
<dbReference type="InterPro" id="IPR010769">
    <property type="entry name" value="rRNA_MeTrfase_GmN_bac"/>
</dbReference>
<evidence type="ECO:0000256" key="9">
    <source>
        <dbReference type="ARBA" id="ARBA00023251"/>
    </source>
</evidence>
<comment type="caution">
    <text evidence="12">The sequence shown here is derived from an EMBL/GenBank/DDBJ whole genome shotgun (WGS) entry which is preliminary data.</text>
</comment>
<dbReference type="Proteomes" id="UP000176682">
    <property type="component" value="Unassembled WGS sequence"/>
</dbReference>
<feature type="binding site" evidence="11">
    <location>
        <position position="137"/>
    </location>
    <ligand>
        <name>S-adenosyl-L-methionine</name>
        <dbReference type="ChEBI" id="CHEBI:59789"/>
    </ligand>
</feature>
<evidence type="ECO:0000256" key="7">
    <source>
        <dbReference type="ARBA" id="ARBA00022679"/>
    </source>
</evidence>
<feature type="binding site" evidence="11">
    <location>
        <position position="182"/>
    </location>
    <ligand>
        <name>S-adenosyl-L-methionine</name>
        <dbReference type="ChEBI" id="CHEBI:59789"/>
    </ligand>
</feature>
<proteinExistence type="inferred from homology"/>
<name>A0A1F5FEY9_9BACT</name>
<comment type="catalytic activity">
    <reaction evidence="1">
        <text>guanosine(1405) in 16S rRNA + S-adenosyl-L-methionine = N(7)-methylguanosine(1405) in 16S rRNA + S-adenosyl-L-homocysteine</text>
        <dbReference type="Rhea" id="RHEA:42772"/>
        <dbReference type="Rhea" id="RHEA-COMP:10225"/>
        <dbReference type="Rhea" id="RHEA-COMP:10226"/>
        <dbReference type="ChEBI" id="CHEBI:57856"/>
        <dbReference type="ChEBI" id="CHEBI:59789"/>
        <dbReference type="ChEBI" id="CHEBI:74269"/>
        <dbReference type="ChEBI" id="CHEBI:74480"/>
        <dbReference type="EC" id="2.1.1.179"/>
    </reaction>
</comment>
<evidence type="ECO:0000256" key="6">
    <source>
        <dbReference type="ARBA" id="ARBA00022603"/>
    </source>
</evidence>
<comment type="similarity">
    <text evidence="2">Belongs to the methyltransferase superfamily. Aminoglycoside resistance family.</text>
</comment>
<evidence type="ECO:0000256" key="1">
    <source>
        <dbReference type="ARBA" id="ARBA00001643"/>
    </source>
</evidence>
<dbReference type="SUPFAM" id="SSF53335">
    <property type="entry name" value="S-adenosyl-L-methionine-dependent methyltransferases"/>
    <property type="match status" value="1"/>
</dbReference>